<keyword evidence="4" id="KW-1185">Reference proteome</keyword>
<dbReference type="Proteomes" id="UP000492821">
    <property type="component" value="Unassembled WGS sequence"/>
</dbReference>
<evidence type="ECO:0000313" key="4">
    <source>
        <dbReference type="Proteomes" id="UP000492821"/>
    </source>
</evidence>
<keyword evidence="2" id="KW-0472">Membrane</keyword>
<name>A0A7E4ULV9_PANRE</name>
<keyword evidence="2" id="KW-1133">Transmembrane helix</keyword>
<feature type="transmembrane region" description="Helical" evidence="2">
    <location>
        <begin position="233"/>
        <end position="252"/>
    </location>
</feature>
<reference evidence="4" key="1">
    <citation type="journal article" date="2013" name="Genetics">
        <title>The draft genome and transcriptome of Panagrellus redivivus are shaped by the harsh demands of a free-living lifestyle.</title>
        <authorList>
            <person name="Srinivasan J."/>
            <person name="Dillman A.R."/>
            <person name="Macchietto M.G."/>
            <person name="Heikkinen L."/>
            <person name="Lakso M."/>
            <person name="Fracchia K.M."/>
            <person name="Antoshechkin I."/>
            <person name="Mortazavi A."/>
            <person name="Wong G."/>
            <person name="Sternberg P.W."/>
        </authorList>
    </citation>
    <scope>NUCLEOTIDE SEQUENCE [LARGE SCALE GENOMIC DNA]</scope>
    <source>
        <strain evidence="4">MT8872</strain>
    </source>
</reference>
<dbReference type="AlphaFoldDB" id="A0A7E4ULV9"/>
<sequence length="253" mass="28125">MICVSFSPRILASLLVLAFISPVTITANERSSAEAEVSTAPPKSLHQHSHHHHNKHVLRVDGSFGPSQINPPTGIWCYSCVSGPLSNLSRAIFMRSLQIPSEAESRLCDDPFDLLHPTSELHLSSGPGSSPESTRRMGHAETNERWRLDRLVQPCKSSCLKAVLQSQDAKIVLRGCLTSIYQQISERDYFLSMPTIGSCDEQQHHSKYAGTSVTQTCICSSNYCNTANSIFNLYRFCLLLLPHFMILLYFAVS</sequence>
<feature type="region of interest" description="Disordered" evidence="1">
    <location>
        <begin position="119"/>
        <end position="140"/>
    </location>
</feature>
<reference evidence="5" key="2">
    <citation type="submission" date="2020-10" db="UniProtKB">
        <authorList>
            <consortium name="WormBaseParasite"/>
        </authorList>
    </citation>
    <scope>IDENTIFICATION</scope>
</reference>
<proteinExistence type="predicted"/>
<protein>
    <submittedName>
        <fullName evidence="5">Protein quiver</fullName>
    </submittedName>
</protein>
<keyword evidence="3" id="KW-0732">Signal</keyword>
<evidence type="ECO:0000256" key="1">
    <source>
        <dbReference type="SAM" id="MobiDB-lite"/>
    </source>
</evidence>
<dbReference type="WBParaSite" id="Pan_g10335.t1">
    <property type="protein sequence ID" value="Pan_g10335.t1"/>
    <property type="gene ID" value="Pan_g10335"/>
</dbReference>
<organism evidence="4 5">
    <name type="scientific">Panagrellus redivivus</name>
    <name type="common">Microworm</name>
    <dbReference type="NCBI Taxonomy" id="6233"/>
    <lineage>
        <taxon>Eukaryota</taxon>
        <taxon>Metazoa</taxon>
        <taxon>Ecdysozoa</taxon>
        <taxon>Nematoda</taxon>
        <taxon>Chromadorea</taxon>
        <taxon>Rhabditida</taxon>
        <taxon>Tylenchina</taxon>
        <taxon>Panagrolaimomorpha</taxon>
        <taxon>Panagrolaimoidea</taxon>
        <taxon>Panagrolaimidae</taxon>
        <taxon>Panagrellus</taxon>
    </lineage>
</organism>
<keyword evidence="2" id="KW-0812">Transmembrane</keyword>
<evidence type="ECO:0000256" key="2">
    <source>
        <dbReference type="SAM" id="Phobius"/>
    </source>
</evidence>
<accession>A0A7E4ULV9</accession>
<evidence type="ECO:0000313" key="5">
    <source>
        <dbReference type="WBParaSite" id="Pan_g10335.t1"/>
    </source>
</evidence>
<feature type="signal peptide" evidence="3">
    <location>
        <begin position="1"/>
        <end position="26"/>
    </location>
</feature>
<evidence type="ECO:0000256" key="3">
    <source>
        <dbReference type="SAM" id="SignalP"/>
    </source>
</evidence>
<feature type="chain" id="PRO_5028927772" evidence="3">
    <location>
        <begin position="27"/>
        <end position="253"/>
    </location>
</feature>